<keyword evidence="2" id="KW-0732">Signal</keyword>
<feature type="region of interest" description="Disordered" evidence="1">
    <location>
        <begin position="188"/>
        <end position="207"/>
    </location>
</feature>
<dbReference type="Proteomes" id="UP001165122">
    <property type="component" value="Unassembled WGS sequence"/>
</dbReference>
<feature type="compositionally biased region" description="Low complexity" evidence="1">
    <location>
        <begin position="188"/>
        <end position="200"/>
    </location>
</feature>
<accession>A0A9W7KRP7</accession>
<feature type="signal peptide" evidence="2">
    <location>
        <begin position="1"/>
        <end position="21"/>
    </location>
</feature>
<comment type="caution">
    <text evidence="3">The sequence shown here is derived from an EMBL/GenBank/DDBJ whole genome shotgun (WGS) entry which is preliminary data.</text>
</comment>
<feature type="chain" id="PRO_5040962054" evidence="2">
    <location>
        <begin position="22"/>
        <end position="378"/>
    </location>
</feature>
<protein>
    <submittedName>
        <fullName evidence="3">Uncharacterized protein</fullName>
    </submittedName>
</protein>
<evidence type="ECO:0000256" key="2">
    <source>
        <dbReference type="SAM" id="SignalP"/>
    </source>
</evidence>
<evidence type="ECO:0000313" key="3">
    <source>
        <dbReference type="EMBL" id="GMI09140.1"/>
    </source>
</evidence>
<organism evidence="3 4">
    <name type="scientific">Triparma laevis f. longispina</name>
    <dbReference type="NCBI Taxonomy" id="1714387"/>
    <lineage>
        <taxon>Eukaryota</taxon>
        <taxon>Sar</taxon>
        <taxon>Stramenopiles</taxon>
        <taxon>Ochrophyta</taxon>
        <taxon>Bolidophyceae</taxon>
        <taxon>Parmales</taxon>
        <taxon>Triparmaceae</taxon>
        <taxon>Triparma</taxon>
    </lineage>
</organism>
<reference evidence="4" key="1">
    <citation type="journal article" date="2023" name="Commun. Biol.">
        <title>Genome analysis of Parmales, the sister group of diatoms, reveals the evolutionary specialization of diatoms from phago-mixotrophs to photoautotrophs.</title>
        <authorList>
            <person name="Ban H."/>
            <person name="Sato S."/>
            <person name="Yoshikawa S."/>
            <person name="Yamada K."/>
            <person name="Nakamura Y."/>
            <person name="Ichinomiya M."/>
            <person name="Sato N."/>
            <person name="Blanc-Mathieu R."/>
            <person name="Endo H."/>
            <person name="Kuwata A."/>
            <person name="Ogata H."/>
        </authorList>
    </citation>
    <scope>NUCLEOTIDE SEQUENCE [LARGE SCALE GENOMIC DNA]</scope>
    <source>
        <strain evidence="4">NIES 3700</strain>
    </source>
</reference>
<dbReference type="AlphaFoldDB" id="A0A9W7KRP7"/>
<keyword evidence="4" id="KW-1185">Reference proteome</keyword>
<sequence length="378" mass="42126">MLDLRFTILSFILFFATPATALNFPRSFLIPADKLSSIFIPTPPLPAAYTYVELLKDARILQSSTRSLPLPPAPKTPTPDFGVYDNLPPQIFTSSTPKTSFFNKLQKPNATFQSTLSQTTGYKIMASIVEPLSVTVNSVCLAGAVVIVSEIDGRSYFVETHIEEAIGFSTEENLPIYVDTEFWESLSSSQSSASPSTPESFNVPVSLPNAATMSPEELERLPPTDQSFLLLSPGSSINSPSQLPRPRFLKTKEGSQALREALLPLLDSATRNVVEMKLAMERNDVVRVAELEKDKSDKLFAMERMREAKKKGQLRLYKVWSDRLKLLQSLDGDGYLESKDEWYEETRLKNVKRLENSNSSEGLDELLKGTSLDPNNDE</sequence>
<dbReference type="OrthoDB" id="10545312at2759"/>
<proteinExistence type="predicted"/>
<name>A0A9W7KRP7_9STRA</name>
<evidence type="ECO:0000313" key="4">
    <source>
        <dbReference type="Proteomes" id="UP001165122"/>
    </source>
</evidence>
<dbReference type="EMBL" id="BRXW01000134">
    <property type="protein sequence ID" value="GMI09140.1"/>
    <property type="molecule type" value="Genomic_DNA"/>
</dbReference>
<feature type="region of interest" description="Disordered" evidence="1">
    <location>
        <begin position="359"/>
        <end position="378"/>
    </location>
</feature>
<evidence type="ECO:0000256" key="1">
    <source>
        <dbReference type="SAM" id="MobiDB-lite"/>
    </source>
</evidence>
<gene>
    <name evidence="3" type="ORF">TrLO_g12365</name>
</gene>